<evidence type="ECO:0000313" key="1">
    <source>
        <dbReference type="EMBL" id="AIF07915.1"/>
    </source>
</evidence>
<dbReference type="EMBL" id="KF900815">
    <property type="protein sequence ID" value="AIF07915.1"/>
    <property type="molecule type" value="Genomic_DNA"/>
</dbReference>
<name>A0A075GYG0_9ARCH</name>
<organism evidence="1">
    <name type="scientific">uncultured marine thaumarchaeote KM3_25_D06</name>
    <dbReference type="NCBI Taxonomy" id="1456104"/>
    <lineage>
        <taxon>Archaea</taxon>
        <taxon>Nitrososphaerota</taxon>
        <taxon>environmental samples</taxon>
    </lineage>
</organism>
<protein>
    <submittedName>
        <fullName evidence="1">Uncharacterized protein</fullName>
    </submittedName>
</protein>
<dbReference type="AlphaFoldDB" id="A0A075GYG0"/>
<reference evidence="1" key="1">
    <citation type="journal article" date="2014" name="Genome Biol. Evol.">
        <title>Pangenome evidence for extensive interdomain horizontal transfer affecting lineage core and shell genes in uncultured planktonic thaumarchaeota and euryarchaeota.</title>
        <authorList>
            <person name="Deschamps P."/>
            <person name="Zivanovic Y."/>
            <person name="Moreira D."/>
            <person name="Rodriguez-Valera F."/>
            <person name="Lopez-Garcia P."/>
        </authorList>
    </citation>
    <scope>NUCLEOTIDE SEQUENCE</scope>
</reference>
<proteinExistence type="predicted"/>
<sequence length="53" mass="6439">MVHVFKIDHLNIHESYFKGKVEFRGDDYTINIQDERRGKVLKLPFKLKKSKKY</sequence>
<accession>A0A075GYG0</accession>